<accession>A0A9D4KXQ8</accession>
<keyword evidence="3" id="KW-1185">Reference proteome</keyword>
<feature type="compositionally biased region" description="Basic and acidic residues" evidence="1">
    <location>
        <begin position="162"/>
        <end position="173"/>
    </location>
</feature>
<dbReference type="EMBL" id="JAIWYP010000003">
    <property type="protein sequence ID" value="KAH3847519.1"/>
    <property type="molecule type" value="Genomic_DNA"/>
</dbReference>
<dbReference type="AlphaFoldDB" id="A0A9D4KXQ8"/>
<feature type="compositionally biased region" description="Polar residues" evidence="1">
    <location>
        <begin position="74"/>
        <end position="87"/>
    </location>
</feature>
<feature type="region of interest" description="Disordered" evidence="1">
    <location>
        <begin position="1"/>
        <end position="44"/>
    </location>
</feature>
<reference evidence="2" key="2">
    <citation type="submission" date="2020-11" db="EMBL/GenBank/DDBJ databases">
        <authorList>
            <person name="McCartney M.A."/>
            <person name="Auch B."/>
            <person name="Kono T."/>
            <person name="Mallez S."/>
            <person name="Becker A."/>
            <person name="Gohl D.M."/>
            <person name="Silverstein K.A.T."/>
            <person name="Koren S."/>
            <person name="Bechman K.B."/>
            <person name="Herman A."/>
            <person name="Abrahante J.E."/>
            <person name="Garbe J."/>
        </authorList>
    </citation>
    <scope>NUCLEOTIDE SEQUENCE</scope>
    <source>
        <strain evidence="2">Duluth1</strain>
        <tissue evidence="2">Whole animal</tissue>
    </source>
</reference>
<gene>
    <name evidence="2" type="ORF">DPMN_089844</name>
</gene>
<comment type="caution">
    <text evidence="2">The sequence shown here is derived from an EMBL/GenBank/DDBJ whole genome shotgun (WGS) entry which is preliminary data.</text>
</comment>
<dbReference type="Proteomes" id="UP000828390">
    <property type="component" value="Unassembled WGS sequence"/>
</dbReference>
<evidence type="ECO:0000256" key="1">
    <source>
        <dbReference type="SAM" id="MobiDB-lite"/>
    </source>
</evidence>
<reference evidence="2" key="1">
    <citation type="journal article" date="2019" name="bioRxiv">
        <title>The Genome of the Zebra Mussel, Dreissena polymorpha: A Resource for Invasive Species Research.</title>
        <authorList>
            <person name="McCartney M.A."/>
            <person name="Auch B."/>
            <person name="Kono T."/>
            <person name="Mallez S."/>
            <person name="Zhang Y."/>
            <person name="Obille A."/>
            <person name="Becker A."/>
            <person name="Abrahante J.E."/>
            <person name="Garbe J."/>
            <person name="Badalamenti J.P."/>
            <person name="Herman A."/>
            <person name="Mangelson H."/>
            <person name="Liachko I."/>
            <person name="Sullivan S."/>
            <person name="Sone E.D."/>
            <person name="Koren S."/>
            <person name="Silverstein K.A.T."/>
            <person name="Beckman K.B."/>
            <person name="Gohl D.M."/>
        </authorList>
    </citation>
    <scope>NUCLEOTIDE SEQUENCE</scope>
    <source>
        <strain evidence="2">Duluth1</strain>
        <tissue evidence="2">Whole animal</tissue>
    </source>
</reference>
<feature type="compositionally biased region" description="Polar residues" evidence="1">
    <location>
        <begin position="1"/>
        <end position="10"/>
    </location>
</feature>
<protein>
    <submittedName>
        <fullName evidence="2">Uncharacterized protein</fullName>
    </submittedName>
</protein>
<evidence type="ECO:0000313" key="2">
    <source>
        <dbReference type="EMBL" id="KAH3847519.1"/>
    </source>
</evidence>
<organism evidence="2 3">
    <name type="scientific">Dreissena polymorpha</name>
    <name type="common">Zebra mussel</name>
    <name type="synonym">Mytilus polymorpha</name>
    <dbReference type="NCBI Taxonomy" id="45954"/>
    <lineage>
        <taxon>Eukaryota</taxon>
        <taxon>Metazoa</taxon>
        <taxon>Spiralia</taxon>
        <taxon>Lophotrochozoa</taxon>
        <taxon>Mollusca</taxon>
        <taxon>Bivalvia</taxon>
        <taxon>Autobranchia</taxon>
        <taxon>Heteroconchia</taxon>
        <taxon>Euheterodonta</taxon>
        <taxon>Imparidentia</taxon>
        <taxon>Neoheterodontei</taxon>
        <taxon>Myida</taxon>
        <taxon>Dreissenoidea</taxon>
        <taxon>Dreissenidae</taxon>
        <taxon>Dreissena</taxon>
    </lineage>
</organism>
<name>A0A9D4KXQ8_DREPO</name>
<feature type="region of interest" description="Disordered" evidence="1">
    <location>
        <begin position="56"/>
        <end position="173"/>
    </location>
</feature>
<evidence type="ECO:0000313" key="3">
    <source>
        <dbReference type="Proteomes" id="UP000828390"/>
    </source>
</evidence>
<proteinExistence type="predicted"/>
<sequence length="173" mass="18909">MPNIQSNTTDPRPFTGGPLFHATPSPPTYIIPPQTQKWPPPAFPIPPPGFPWYRGIPDFPPARSHHSMPGGDLTVSSVPVNPPTDNRYNVPGRAQPESSASLKHPHCQPSAGCAQQVSSVLRQLPDDSHPRSVPGSAKTSEHRSMYATGRRLSSPQTRKRPTGKERPLHVSVW</sequence>